<dbReference type="Gene3D" id="3.40.50.10600">
    <property type="entry name" value="SpoIIaa-like domains"/>
    <property type="match status" value="1"/>
</dbReference>
<dbReference type="AlphaFoldDB" id="A0A517R0B4"/>
<gene>
    <name evidence="1" type="ORF">Pan189_16460</name>
</gene>
<evidence type="ECO:0008006" key="3">
    <source>
        <dbReference type="Google" id="ProtNLM"/>
    </source>
</evidence>
<dbReference type="OrthoDB" id="9811577at2"/>
<organism evidence="1 2">
    <name type="scientific">Stratiformator vulcanicus</name>
    <dbReference type="NCBI Taxonomy" id="2527980"/>
    <lineage>
        <taxon>Bacteria</taxon>
        <taxon>Pseudomonadati</taxon>
        <taxon>Planctomycetota</taxon>
        <taxon>Planctomycetia</taxon>
        <taxon>Planctomycetales</taxon>
        <taxon>Planctomycetaceae</taxon>
        <taxon>Stratiformator</taxon>
    </lineage>
</organism>
<dbReference type="InterPro" id="IPR021866">
    <property type="entry name" value="SpoIIAA-like"/>
</dbReference>
<evidence type="ECO:0000313" key="1">
    <source>
        <dbReference type="EMBL" id="QDT37273.1"/>
    </source>
</evidence>
<dbReference type="KEGG" id="svp:Pan189_16460"/>
<dbReference type="Proteomes" id="UP000317318">
    <property type="component" value="Chromosome"/>
</dbReference>
<accession>A0A517R0B4</accession>
<evidence type="ECO:0000313" key="2">
    <source>
        <dbReference type="Proteomes" id="UP000317318"/>
    </source>
</evidence>
<dbReference type="InterPro" id="IPR038396">
    <property type="entry name" value="SpoIIAA-like_sf"/>
</dbReference>
<reference evidence="1 2" key="1">
    <citation type="submission" date="2019-02" db="EMBL/GenBank/DDBJ databases">
        <title>Deep-cultivation of Planctomycetes and their phenomic and genomic characterization uncovers novel biology.</title>
        <authorList>
            <person name="Wiegand S."/>
            <person name="Jogler M."/>
            <person name="Boedeker C."/>
            <person name="Pinto D."/>
            <person name="Vollmers J."/>
            <person name="Rivas-Marin E."/>
            <person name="Kohn T."/>
            <person name="Peeters S.H."/>
            <person name="Heuer A."/>
            <person name="Rast P."/>
            <person name="Oberbeckmann S."/>
            <person name="Bunk B."/>
            <person name="Jeske O."/>
            <person name="Meyerdierks A."/>
            <person name="Storesund J.E."/>
            <person name="Kallscheuer N."/>
            <person name="Luecker S."/>
            <person name="Lage O.M."/>
            <person name="Pohl T."/>
            <person name="Merkel B.J."/>
            <person name="Hornburger P."/>
            <person name="Mueller R.-W."/>
            <person name="Bruemmer F."/>
            <person name="Labrenz M."/>
            <person name="Spormann A.M."/>
            <person name="Op den Camp H."/>
            <person name="Overmann J."/>
            <person name="Amann R."/>
            <person name="Jetten M.S.M."/>
            <person name="Mascher T."/>
            <person name="Medema M.H."/>
            <person name="Devos D.P."/>
            <person name="Kaster A.-K."/>
            <person name="Ovreas L."/>
            <person name="Rohde M."/>
            <person name="Galperin M.Y."/>
            <person name="Jogler C."/>
        </authorList>
    </citation>
    <scope>NUCLEOTIDE SEQUENCE [LARGE SCALE GENOMIC DNA]</scope>
    <source>
        <strain evidence="1 2">Pan189</strain>
    </source>
</reference>
<dbReference type="InterPro" id="IPR036513">
    <property type="entry name" value="STAS_dom_sf"/>
</dbReference>
<proteinExistence type="predicted"/>
<sequence length="121" mass="13998">MTDAIEVKTADDLVEVHATGHLTHQMYVEMVGRIDEVIKANDKIRVLFVMHDFKGWTAGALWDDIKFDMAHWKDIKRLAIVGESKWEEGMAVFCKPFTAAKLKYFDHTKLDDAREWIVSDD</sequence>
<dbReference type="RefSeq" id="WP_145363404.1">
    <property type="nucleotide sequence ID" value="NZ_CP036268.1"/>
</dbReference>
<keyword evidence="2" id="KW-1185">Reference proteome</keyword>
<name>A0A517R0B4_9PLAN</name>
<protein>
    <recommendedName>
        <fullName evidence="3">STAS/SEC14 domain-containing protein</fullName>
    </recommendedName>
</protein>
<dbReference type="SUPFAM" id="SSF52091">
    <property type="entry name" value="SpoIIaa-like"/>
    <property type="match status" value="1"/>
</dbReference>
<dbReference type="Pfam" id="PF11964">
    <property type="entry name" value="SpoIIAA-like"/>
    <property type="match status" value="1"/>
</dbReference>
<dbReference type="EMBL" id="CP036268">
    <property type="protein sequence ID" value="QDT37273.1"/>
    <property type="molecule type" value="Genomic_DNA"/>
</dbReference>